<accession>A0A0L8G3G2</accession>
<dbReference type="AlphaFoldDB" id="A0A0L8G3G2"/>
<evidence type="ECO:0000313" key="1">
    <source>
        <dbReference type="EMBL" id="KOF71389.1"/>
    </source>
</evidence>
<protein>
    <submittedName>
        <fullName evidence="1">Uncharacterized protein</fullName>
    </submittedName>
</protein>
<reference evidence="1" key="1">
    <citation type="submission" date="2015-07" db="EMBL/GenBank/DDBJ databases">
        <title>MeaNS - Measles Nucleotide Surveillance Program.</title>
        <authorList>
            <person name="Tran T."/>
            <person name="Druce J."/>
        </authorList>
    </citation>
    <scope>NUCLEOTIDE SEQUENCE</scope>
    <source>
        <strain evidence="1">UCB-OBI-ISO-001</strain>
        <tissue evidence="1">Gonad</tissue>
    </source>
</reference>
<sequence>MNEISKKLKENILTVHGVLIIPPLFAKAAAITDSMVTLTGLSGSQNLSSISLYVSSRLFLRSSGVGKLSSSNMSLD</sequence>
<gene>
    <name evidence="1" type="ORF">OCBIM_22001124mg</name>
</gene>
<organism evidence="1">
    <name type="scientific">Octopus bimaculoides</name>
    <name type="common">California two-spotted octopus</name>
    <dbReference type="NCBI Taxonomy" id="37653"/>
    <lineage>
        <taxon>Eukaryota</taxon>
        <taxon>Metazoa</taxon>
        <taxon>Spiralia</taxon>
        <taxon>Lophotrochozoa</taxon>
        <taxon>Mollusca</taxon>
        <taxon>Cephalopoda</taxon>
        <taxon>Coleoidea</taxon>
        <taxon>Octopodiformes</taxon>
        <taxon>Octopoda</taxon>
        <taxon>Incirrata</taxon>
        <taxon>Octopodidae</taxon>
        <taxon>Octopus</taxon>
    </lineage>
</organism>
<proteinExistence type="predicted"/>
<name>A0A0L8G3G2_OCTBM</name>
<dbReference type="EMBL" id="KQ424191">
    <property type="protein sequence ID" value="KOF71389.1"/>
    <property type="molecule type" value="Genomic_DNA"/>
</dbReference>